<dbReference type="Proteomes" id="UP001300502">
    <property type="component" value="Unassembled WGS sequence"/>
</dbReference>
<protein>
    <recommendedName>
        <fullName evidence="1">Glycosyl transferase family 25 domain-containing protein</fullName>
    </recommendedName>
</protein>
<accession>A0AAV9IM10</accession>
<dbReference type="EMBL" id="JANCYU010000062">
    <property type="protein sequence ID" value="KAK4528317.1"/>
    <property type="molecule type" value="Genomic_DNA"/>
</dbReference>
<reference evidence="2 3" key="1">
    <citation type="submission" date="2022-07" db="EMBL/GenBank/DDBJ databases">
        <title>Genome-wide signatures of adaptation to extreme environments.</title>
        <authorList>
            <person name="Cho C.H."/>
            <person name="Yoon H.S."/>
        </authorList>
    </citation>
    <scope>NUCLEOTIDE SEQUENCE [LARGE SCALE GENOMIC DNA]</scope>
    <source>
        <strain evidence="2 3">108.79 E11</strain>
    </source>
</reference>
<name>A0AAV9IM10_9RHOD</name>
<evidence type="ECO:0000313" key="3">
    <source>
        <dbReference type="Proteomes" id="UP001300502"/>
    </source>
</evidence>
<dbReference type="Pfam" id="PF01755">
    <property type="entry name" value="Glyco_transf_25"/>
    <property type="match status" value="1"/>
</dbReference>
<proteinExistence type="predicted"/>
<sequence>MIPIFSMSLPYSEDRRKDITQVLQQIDMEFHFVEAFFHSNSPVVEWYSCLCVPKEDEKVAQETGAYRGRPGKKKIACYLSHLKVANLPEGKNHAIVCEDDVTFREDLEKVLKRYDFFSYDLVPLIYFLNKKKVSQVFDHPVRLVVPREGLNVTLELLLQKAVIFTLQLWREGKRFLFLEMQISMVIGISMINILNNLKEEIKKDSERILQRKGKTAKGV</sequence>
<gene>
    <name evidence="2" type="ORF">GAYE_SCF54G6254</name>
</gene>
<feature type="domain" description="Glycosyl transferase family 25" evidence="1">
    <location>
        <begin position="1"/>
        <end position="116"/>
    </location>
</feature>
<evidence type="ECO:0000259" key="1">
    <source>
        <dbReference type="Pfam" id="PF01755"/>
    </source>
</evidence>
<comment type="caution">
    <text evidence="2">The sequence shown here is derived from an EMBL/GenBank/DDBJ whole genome shotgun (WGS) entry which is preliminary data.</text>
</comment>
<evidence type="ECO:0000313" key="2">
    <source>
        <dbReference type="EMBL" id="KAK4528317.1"/>
    </source>
</evidence>
<organism evidence="2 3">
    <name type="scientific">Galdieria yellowstonensis</name>
    <dbReference type="NCBI Taxonomy" id="3028027"/>
    <lineage>
        <taxon>Eukaryota</taxon>
        <taxon>Rhodophyta</taxon>
        <taxon>Bangiophyceae</taxon>
        <taxon>Galdieriales</taxon>
        <taxon>Galdieriaceae</taxon>
        <taxon>Galdieria</taxon>
    </lineage>
</organism>
<keyword evidence="3" id="KW-1185">Reference proteome</keyword>
<dbReference type="AlphaFoldDB" id="A0AAV9IM10"/>
<dbReference type="InterPro" id="IPR002654">
    <property type="entry name" value="Glyco_trans_25"/>
</dbReference>